<dbReference type="OrthoDB" id="5518745at2"/>
<gene>
    <name evidence="2" type="ORF">DFR39_101203</name>
</gene>
<dbReference type="AlphaFoldDB" id="A0A4R6NB47"/>
<keyword evidence="3" id="KW-1185">Reference proteome</keyword>
<feature type="transmembrane region" description="Helical" evidence="1">
    <location>
        <begin position="72"/>
        <end position="93"/>
    </location>
</feature>
<feature type="transmembrane region" description="Helical" evidence="1">
    <location>
        <begin position="40"/>
        <end position="60"/>
    </location>
</feature>
<name>A0A4R6NB47_9BURK</name>
<comment type="caution">
    <text evidence="2">The sequence shown here is derived from an EMBL/GenBank/DDBJ whole genome shotgun (WGS) entry which is preliminary data.</text>
</comment>
<dbReference type="EMBL" id="SNXE01000001">
    <property type="protein sequence ID" value="TDP12730.1"/>
    <property type="molecule type" value="Genomic_DNA"/>
</dbReference>
<dbReference type="RefSeq" id="WP_133601673.1">
    <property type="nucleotide sequence ID" value="NZ_JAUFPJ010000005.1"/>
</dbReference>
<dbReference type="Proteomes" id="UP000295357">
    <property type="component" value="Unassembled WGS sequence"/>
</dbReference>
<evidence type="ECO:0000313" key="3">
    <source>
        <dbReference type="Proteomes" id="UP000295357"/>
    </source>
</evidence>
<keyword evidence="1" id="KW-1133">Transmembrane helix</keyword>
<evidence type="ECO:0000256" key="1">
    <source>
        <dbReference type="SAM" id="Phobius"/>
    </source>
</evidence>
<sequence length="135" mass="14570">MNEDTLIRALALCVVLAGVETLHGIARTVWLVPRVGKERALKLSIVSGSLLALGVCWLLVPAMGLHSLGQQLALGLGLALFMAGFDLSLGVLLLRRPWRRVLQQDFNPATGNYLLLGLILMVFFPALVMGLRASP</sequence>
<keyword evidence="1" id="KW-0812">Transmembrane</keyword>
<accession>A0A4R6NB47</accession>
<feature type="transmembrane region" description="Helical" evidence="1">
    <location>
        <begin position="113"/>
        <end position="131"/>
    </location>
</feature>
<keyword evidence="1" id="KW-0472">Membrane</keyword>
<evidence type="ECO:0000313" key="2">
    <source>
        <dbReference type="EMBL" id="TDP12730.1"/>
    </source>
</evidence>
<proteinExistence type="predicted"/>
<reference evidence="2 3" key="1">
    <citation type="submission" date="2019-03" db="EMBL/GenBank/DDBJ databases">
        <title>Genomic Encyclopedia of Type Strains, Phase IV (KMG-IV): sequencing the most valuable type-strain genomes for metagenomic binning, comparative biology and taxonomic classification.</title>
        <authorList>
            <person name="Goeker M."/>
        </authorList>
    </citation>
    <scope>NUCLEOTIDE SEQUENCE [LARGE SCALE GENOMIC DNA]</scope>
    <source>
        <strain evidence="2 3">DSM 25082</strain>
    </source>
</reference>
<organism evidence="2 3">
    <name type="scientific">Roseateles asaccharophilus</name>
    <dbReference type="NCBI Taxonomy" id="582607"/>
    <lineage>
        <taxon>Bacteria</taxon>
        <taxon>Pseudomonadati</taxon>
        <taxon>Pseudomonadota</taxon>
        <taxon>Betaproteobacteria</taxon>
        <taxon>Burkholderiales</taxon>
        <taxon>Sphaerotilaceae</taxon>
        <taxon>Roseateles</taxon>
    </lineage>
</organism>
<protein>
    <submittedName>
        <fullName evidence="2">Uncharacterized protein</fullName>
    </submittedName>
</protein>